<comment type="caution">
    <text evidence="2">The sequence shown here is derived from an EMBL/GenBank/DDBJ whole genome shotgun (WGS) entry which is preliminary data.</text>
</comment>
<gene>
    <name evidence="2" type="ORF">LCGC14_2657650</name>
</gene>
<protein>
    <submittedName>
        <fullName evidence="2">Uncharacterized protein</fullName>
    </submittedName>
</protein>
<dbReference type="EMBL" id="LAZR01046260">
    <property type="protein sequence ID" value="KKK96950.1"/>
    <property type="molecule type" value="Genomic_DNA"/>
</dbReference>
<accession>A0A0F9AF88</accession>
<evidence type="ECO:0000313" key="2">
    <source>
        <dbReference type="EMBL" id="KKK96950.1"/>
    </source>
</evidence>
<organism evidence="2">
    <name type="scientific">marine sediment metagenome</name>
    <dbReference type="NCBI Taxonomy" id="412755"/>
    <lineage>
        <taxon>unclassified sequences</taxon>
        <taxon>metagenomes</taxon>
        <taxon>ecological metagenomes</taxon>
    </lineage>
</organism>
<keyword evidence="1" id="KW-0812">Transmembrane</keyword>
<reference evidence="2" key="1">
    <citation type="journal article" date="2015" name="Nature">
        <title>Complex archaea that bridge the gap between prokaryotes and eukaryotes.</title>
        <authorList>
            <person name="Spang A."/>
            <person name="Saw J.H."/>
            <person name="Jorgensen S.L."/>
            <person name="Zaremba-Niedzwiedzka K."/>
            <person name="Martijn J."/>
            <person name="Lind A.E."/>
            <person name="van Eijk R."/>
            <person name="Schleper C."/>
            <person name="Guy L."/>
            <person name="Ettema T.J."/>
        </authorList>
    </citation>
    <scope>NUCLEOTIDE SEQUENCE</scope>
</reference>
<dbReference type="PROSITE" id="PS51257">
    <property type="entry name" value="PROKAR_LIPOPROTEIN"/>
    <property type="match status" value="1"/>
</dbReference>
<dbReference type="AlphaFoldDB" id="A0A0F9AF88"/>
<evidence type="ECO:0000256" key="1">
    <source>
        <dbReference type="SAM" id="Phobius"/>
    </source>
</evidence>
<keyword evidence="1" id="KW-1133">Transmembrane helix</keyword>
<proteinExistence type="predicted"/>
<name>A0A0F9AF88_9ZZZZ</name>
<keyword evidence="1" id="KW-0472">Membrane</keyword>
<feature type="transmembrane region" description="Helical" evidence="1">
    <location>
        <begin position="9"/>
        <end position="28"/>
    </location>
</feature>
<feature type="transmembrane region" description="Helical" evidence="1">
    <location>
        <begin position="48"/>
        <end position="65"/>
    </location>
</feature>
<sequence length="85" mass="9568">MRQEADPRHLVNALISFIAMVSCVIIAGELFDDVLNDDENFDSVPDPLKALALFVFLAFATMEGNKVRSRLTRARGFNGRRKAER</sequence>